<feature type="transmembrane region" description="Helical" evidence="1">
    <location>
        <begin position="39"/>
        <end position="61"/>
    </location>
</feature>
<keyword evidence="1" id="KW-0812">Transmembrane</keyword>
<proteinExistence type="predicted"/>
<evidence type="ECO:0000256" key="1">
    <source>
        <dbReference type="SAM" id="Phobius"/>
    </source>
</evidence>
<reference evidence="2 3" key="1">
    <citation type="journal article" date="2021" name="Elife">
        <title>Chloroplast acquisition without the gene transfer in kleptoplastic sea slugs, Plakobranchus ocellatus.</title>
        <authorList>
            <person name="Maeda T."/>
            <person name="Takahashi S."/>
            <person name="Yoshida T."/>
            <person name="Shimamura S."/>
            <person name="Takaki Y."/>
            <person name="Nagai Y."/>
            <person name="Toyoda A."/>
            <person name="Suzuki Y."/>
            <person name="Arimoto A."/>
            <person name="Ishii H."/>
            <person name="Satoh N."/>
            <person name="Nishiyama T."/>
            <person name="Hasebe M."/>
            <person name="Maruyama T."/>
            <person name="Minagawa J."/>
            <person name="Obokata J."/>
            <person name="Shigenobu S."/>
        </authorList>
    </citation>
    <scope>NUCLEOTIDE SEQUENCE [LARGE SCALE GENOMIC DNA]</scope>
</reference>
<sequence length="92" mass="10522">MYYSYAVCEWSSIKARAMDSQRDEAKELIMASHSARPRCLLISLYASSYILVSSYVLLYVIPMRLLVPHYVSSPLCVSPYTHNVCFPSHPLM</sequence>
<dbReference type="AlphaFoldDB" id="A0AAV4A208"/>
<keyword evidence="1" id="KW-0472">Membrane</keyword>
<evidence type="ECO:0000313" key="2">
    <source>
        <dbReference type="EMBL" id="GFO02200.1"/>
    </source>
</evidence>
<evidence type="ECO:0000313" key="3">
    <source>
        <dbReference type="Proteomes" id="UP000735302"/>
    </source>
</evidence>
<protein>
    <submittedName>
        <fullName evidence="2">Uncharacterized protein</fullName>
    </submittedName>
</protein>
<gene>
    <name evidence="2" type="ORF">PoB_002870500</name>
</gene>
<keyword evidence="3" id="KW-1185">Reference proteome</keyword>
<dbReference type="Proteomes" id="UP000735302">
    <property type="component" value="Unassembled WGS sequence"/>
</dbReference>
<comment type="caution">
    <text evidence="2">The sequence shown here is derived from an EMBL/GenBank/DDBJ whole genome shotgun (WGS) entry which is preliminary data.</text>
</comment>
<dbReference type="EMBL" id="BLXT01003576">
    <property type="protein sequence ID" value="GFO02200.1"/>
    <property type="molecule type" value="Genomic_DNA"/>
</dbReference>
<name>A0AAV4A208_9GAST</name>
<organism evidence="2 3">
    <name type="scientific">Plakobranchus ocellatus</name>
    <dbReference type="NCBI Taxonomy" id="259542"/>
    <lineage>
        <taxon>Eukaryota</taxon>
        <taxon>Metazoa</taxon>
        <taxon>Spiralia</taxon>
        <taxon>Lophotrochozoa</taxon>
        <taxon>Mollusca</taxon>
        <taxon>Gastropoda</taxon>
        <taxon>Heterobranchia</taxon>
        <taxon>Euthyneura</taxon>
        <taxon>Panpulmonata</taxon>
        <taxon>Sacoglossa</taxon>
        <taxon>Placobranchoidea</taxon>
        <taxon>Plakobranchidae</taxon>
        <taxon>Plakobranchus</taxon>
    </lineage>
</organism>
<accession>A0AAV4A208</accession>
<keyword evidence="1" id="KW-1133">Transmembrane helix</keyword>